<organism evidence="6 7">
    <name type="scientific">Branchiostoma floridae</name>
    <name type="common">Florida lancelet</name>
    <name type="synonym">Amphioxus</name>
    <dbReference type="NCBI Taxonomy" id="7739"/>
    <lineage>
        <taxon>Eukaryota</taxon>
        <taxon>Metazoa</taxon>
        <taxon>Chordata</taxon>
        <taxon>Cephalochordata</taxon>
        <taxon>Leptocardii</taxon>
        <taxon>Amphioxiformes</taxon>
        <taxon>Branchiostomatidae</taxon>
        <taxon>Branchiostoma</taxon>
    </lineage>
</organism>
<reference evidence="7" key="2">
    <citation type="submission" date="2025-08" db="UniProtKB">
        <authorList>
            <consortium name="RefSeq"/>
        </authorList>
    </citation>
    <scope>IDENTIFICATION</scope>
    <source>
        <strain evidence="7">S238N-H82</strain>
        <tissue evidence="7">Testes</tissue>
    </source>
</reference>
<gene>
    <name evidence="7" type="primary">LOC118429432</name>
</gene>
<dbReference type="InterPro" id="IPR011989">
    <property type="entry name" value="ARM-like"/>
</dbReference>
<dbReference type="AlphaFoldDB" id="A0A9J7M6T3"/>
<dbReference type="OrthoDB" id="10253476at2759"/>
<dbReference type="GO" id="GO:0070830">
    <property type="term" value="P:bicellular tight junction assembly"/>
    <property type="evidence" value="ECO:0000318"/>
    <property type="project" value="GO_Central"/>
</dbReference>
<evidence type="ECO:0000259" key="5">
    <source>
        <dbReference type="Pfam" id="PF25767"/>
    </source>
</evidence>
<dbReference type="GO" id="GO:0007023">
    <property type="term" value="P:post-chaperonin tubulin folding pathway"/>
    <property type="evidence" value="ECO:0007669"/>
    <property type="project" value="InterPro"/>
</dbReference>
<dbReference type="GeneID" id="118429432"/>
<dbReference type="InterPro" id="IPR016024">
    <property type="entry name" value="ARM-type_fold"/>
</dbReference>
<evidence type="ECO:0000256" key="1">
    <source>
        <dbReference type="ARBA" id="ARBA00006853"/>
    </source>
</evidence>
<keyword evidence="6" id="KW-1185">Reference proteome</keyword>
<dbReference type="KEGG" id="bfo:118429432"/>
<dbReference type="Pfam" id="PF12612">
    <property type="entry name" value="TFCD_C"/>
    <property type="match status" value="1"/>
</dbReference>
<dbReference type="OMA" id="EPHEAWH"/>
<evidence type="ECO:0000313" key="7">
    <source>
        <dbReference type="RefSeq" id="XP_035695812.1"/>
    </source>
</evidence>
<dbReference type="Pfam" id="PF25767">
    <property type="entry name" value="ARM_TBCD_2nd"/>
    <property type="match status" value="1"/>
</dbReference>
<comment type="similarity">
    <text evidence="1">Belongs to the TBCD family.</text>
</comment>
<keyword evidence="3" id="KW-0143">Chaperone</keyword>
<dbReference type="RefSeq" id="XP_035695812.1">
    <property type="nucleotide sequence ID" value="XM_035839919.1"/>
</dbReference>
<reference evidence="6" key="1">
    <citation type="journal article" date="2020" name="Nat. Ecol. Evol.">
        <title>Deeply conserved synteny resolves early events in vertebrate evolution.</title>
        <authorList>
            <person name="Simakov O."/>
            <person name="Marletaz F."/>
            <person name="Yue J.X."/>
            <person name="O'Connell B."/>
            <person name="Jenkins J."/>
            <person name="Brandt A."/>
            <person name="Calef R."/>
            <person name="Tung C.H."/>
            <person name="Huang T.K."/>
            <person name="Schmutz J."/>
            <person name="Satoh N."/>
            <person name="Yu J.K."/>
            <person name="Putnam N.H."/>
            <person name="Green R.E."/>
            <person name="Rokhsar D.S."/>
        </authorList>
    </citation>
    <scope>NUCLEOTIDE SEQUENCE [LARGE SCALE GENOMIC DNA]</scope>
    <source>
        <strain evidence="6">S238N-H82</strain>
    </source>
</reference>
<proteinExistence type="inferred from homology"/>
<sequence>MAADLSKRTEQDKKISPALGLHEYAEASHGDAGDAVVKGSSLEYFEEAEEIVGLINSIPNVAGDLIPMEMALERFTFIVDKYQEQPHLIDPYLESILEQLLKMARDTTHPPKVMHLAFKFLYLVTKMRGYKVIVRQLPHEVADLEPVLEMLTNQNPEDHETWETRYILLLWLSIIVLIPFDMSRLDSNIRMESGEYRKPIMDRILDVAKIYIGVFDTAREAAAFLISKFLTRPDVQKQHLPAFLDWALVTLTQANPTNVRAMDKMNGILQTLSLLFKHGKREDLLTFAPVVLKTLVSLKMETSKNTLLRKLAIKLVQRIGLTFLKTRLASWRYQRGSRSLAENLQVGGQGPVAKETVAMKDEEDEDDYDVPDEIEEVIEQVLRGLKDRDTIVRWSAAKGVGRVTCRLPRELADQVVEEVLDCFSLQEADEAWHGGCLALAELGRRGLLLPSRLPKVVPVMLKALTYSEKRAAYSVGSHVRDAACYVCWAFARAYEPEEIKPYVQQIASALIITAVADREVNCRRAASAAFQENVGRQGTFPHGIDIVTTVDYFAVGSRNNSYLNLSVYVAQFEEYTQALVDHLVQHKISHWDPSLRALTSEALHNLTPKCPDYMAKTILPMLLPLCTGMDLATRYGAILSSGQIVHALYKLGLEKNQTITDIVDRDVLEGLANVPGKLEAAQLYRGIGADYMRPAACSLIEKLSLSKVPLVGSATTSVWQTTIDDTMKLMLAGYQFAIQDSAIAGFAALCNEYYRTEEGTALPDIQDKVIDSYLGQLQNEMVYARCCFILALGALPKFMIAGKLKKLLSGLIGATKVTVKDISMAEARRDAIKSIIRICSTVGIEKGGSPDCVICEDNINSVYDTFLQAMEDYTTDRRGDVGTWVREAAVVGLAEITSQALQVDASLIQQEYYEKTIFSVLHQAGEKIDRARVVAGETLLRLLYHDPPVPYIPHREELLNLFPEKDKETLNWASAAECYPKLMPVLSLKSYTYPVLLGLTVSVGGLTESLVKHSSHSLNSYMLKIADDEDGLTAISDTLLTIFNNYLKVDRVSLPLLKMLDFLLGSGCFELFTQQEDHPFTLALVDLCKKEIAKCGDPQKLLAAIGVFCQLVQFSGTVRERVLFQLLVLLGHKYPKVRKSTANQLYEMLITYEDIGVEENLNEVLTILRETTGKDPNVFISRDDDSLEGIRGIRNQLCDLMGVKKPVSKAPAKPKQEKAGDDRMSSYADLVGRLGY</sequence>
<evidence type="ECO:0000256" key="2">
    <source>
        <dbReference type="ARBA" id="ARBA00015003"/>
    </source>
</evidence>
<dbReference type="GO" id="GO:0005096">
    <property type="term" value="F:GTPase activator activity"/>
    <property type="evidence" value="ECO:0000318"/>
    <property type="project" value="GO_Central"/>
</dbReference>
<dbReference type="Proteomes" id="UP000001554">
    <property type="component" value="Chromosome 13"/>
</dbReference>
<dbReference type="GO" id="GO:0034333">
    <property type="term" value="P:adherens junction assembly"/>
    <property type="evidence" value="ECO:0000318"/>
    <property type="project" value="GO_Central"/>
</dbReference>
<dbReference type="Gene3D" id="1.25.10.10">
    <property type="entry name" value="Leucine-rich Repeat Variant"/>
    <property type="match status" value="2"/>
</dbReference>
<evidence type="ECO:0000313" key="6">
    <source>
        <dbReference type="Proteomes" id="UP000001554"/>
    </source>
</evidence>
<evidence type="ECO:0000259" key="4">
    <source>
        <dbReference type="Pfam" id="PF12612"/>
    </source>
</evidence>
<dbReference type="GO" id="GO:0006457">
    <property type="term" value="P:protein folding"/>
    <property type="evidence" value="ECO:0000318"/>
    <property type="project" value="GO_Central"/>
</dbReference>
<dbReference type="Pfam" id="PF23579">
    <property type="entry name" value="ARM_TBCD"/>
    <property type="match status" value="1"/>
</dbReference>
<dbReference type="InterPro" id="IPR033162">
    <property type="entry name" value="TBCD"/>
</dbReference>
<dbReference type="PANTHER" id="PTHR12658">
    <property type="entry name" value="BETA-TUBULIN COFACTOR D"/>
    <property type="match status" value="1"/>
</dbReference>
<dbReference type="GO" id="GO:0007021">
    <property type="term" value="P:tubulin complex assembly"/>
    <property type="evidence" value="ECO:0007669"/>
    <property type="project" value="InterPro"/>
</dbReference>
<dbReference type="SUPFAM" id="SSF48371">
    <property type="entry name" value="ARM repeat"/>
    <property type="match status" value="2"/>
</dbReference>
<dbReference type="GO" id="GO:0016328">
    <property type="term" value="C:lateral plasma membrane"/>
    <property type="evidence" value="ECO:0000318"/>
    <property type="project" value="GO_Central"/>
</dbReference>
<feature type="domain" description="Tubulin-folding cofactor D C-terminal" evidence="4">
    <location>
        <begin position="917"/>
        <end position="1100"/>
    </location>
</feature>
<name>A0A9J7M6T3_BRAFL</name>
<dbReference type="GO" id="GO:0048487">
    <property type="term" value="F:beta-tubulin binding"/>
    <property type="evidence" value="ECO:0000318"/>
    <property type="project" value="GO_Central"/>
</dbReference>
<dbReference type="GO" id="GO:0000226">
    <property type="term" value="P:microtubule cytoskeleton organization"/>
    <property type="evidence" value="ECO:0000318"/>
    <property type="project" value="GO_Central"/>
</dbReference>
<dbReference type="PANTHER" id="PTHR12658:SF0">
    <property type="entry name" value="TUBULIN-SPECIFIC CHAPERONE D"/>
    <property type="match status" value="1"/>
</dbReference>
<feature type="domain" description="Tubulin-folding cofactor D ARM repeats" evidence="5">
    <location>
        <begin position="307"/>
        <end position="544"/>
    </location>
</feature>
<dbReference type="InterPro" id="IPR058033">
    <property type="entry name" value="ARM_TBCD_2nd"/>
</dbReference>
<accession>A0A9J7M6T3</accession>
<dbReference type="InterPro" id="IPR022577">
    <property type="entry name" value="TBCD_C"/>
</dbReference>
<evidence type="ECO:0000256" key="3">
    <source>
        <dbReference type="ARBA" id="ARBA00023186"/>
    </source>
</evidence>
<protein>
    <recommendedName>
        <fullName evidence="2">Tubulin-specific chaperone D</fullName>
    </recommendedName>
</protein>